<dbReference type="EMBL" id="ML735270">
    <property type="protein sequence ID" value="KAE8389066.1"/>
    <property type="molecule type" value="Genomic_DNA"/>
</dbReference>
<dbReference type="OrthoDB" id="47374at2759"/>
<keyword evidence="2" id="KW-0012">Acyltransferase</keyword>
<gene>
    <name evidence="2" type="ORF">BDV23DRAFT_157801</name>
</gene>
<feature type="domain" description="N-acetyltransferase" evidence="1">
    <location>
        <begin position="66"/>
        <end position="224"/>
    </location>
</feature>
<dbReference type="PROSITE" id="PS51186">
    <property type="entry name" value="GNAT"/>
    <property type="match status" value="1"/>
</dbReference>
<accession>A0A5N7C4Q7</accession>
<dbReference type="CDD" id="cd04301">
    <property type="entry name" value="NAT_SF"/>
    <property type="match status" value="1"/>
</dbReference>
<organism evidence="2">
    <name type="scientific">Petromyces alliaceus</name>
    <name type="common">Aspergillus alliaceus</name>
    <dbReference type="NCBI Taxonomy" id="209559"/>
    <lineage>
        <taxon>Eukaryota</taxon>
        <taxon>Fungi</taxon>
        <taxon>Dikarya</taxon>
        <taxon>Ascomycota</taxon>
        <taxon>Pezizomycotina</taxon>
        <taxon>Eurotiomycetes</taxon>
        <taxon>Eurotiomycetidae</taxon>
        <taxon>Eurotiales</taxon>
        <taxon>Aspergillaceae</taxon>
        <taxon>Aspergillus</taxon>
        <taxon>Aspergillus subgen. Circumdati</taxon>
    </lineage>
</organism>
<dbReference type="InterPro" id="IPR000182">
    <property type="entry name" value="GNAT_dom"/>
</dbReference>
<reference evidence="2" key="1">
    <citation type="submission" date="2019-04" db="EMBL/GenBank/DDBJ databases">
        <title>Friends and foes A comparative genomics studyof 23 Aspergillus species from section Flavi.</title>
        <authorList>
            <consortium name="DOE Joint Genome Institute"/>
            <person name="Kjaerbolling I."/>
            <person name="Vesth T."/>
            <person name="Frisvad J.C."/>
            <person name="Nybo J.L."/>
            <person name="Theobald S."/>
            <person name="Kildgaard S."/>
            <person name="Isbrandt T."/>
            <person name="Kuo A."/>
            <person name="Sato A."/>
            <person name="Lyhne E.K."/>
            <person name="Kogle M.E."/>
            <person name="Wiebenga A."/>
            <person name="Kun R.S."/>
            <person name="Lubbers R.J."/>
            <person name="Makela M.R."/>
            <person name="Barry K."/>
            <person name="Chovatia M."/>
            <person name="Clum A."/>
            <person name="Daum C."/>
            <person name="Haridas S."/>
            <person name="He G."/>
            <person name="LaButti K."/>
            <person name="Lipzen A."/>
            <person name="Mondo S."/>
            <person name="Riley R."/>
            <person name="Salamov A."/>
            <person name="Simmons B.A."/>
            <person name="Magnuson J.K."/>
            <person name="Henrissat B."/>
            <person name="Mortensen U.H."/>
            <person name="Larsen T.O."/>
            <person name="Devries R.P."/>
            <person name="Grigoriev I.V."/>
            <person name="Machida M."/>
            <person name="Baker S.E."/>
            <person name="Andersen M.R."/>
        </authorList>
    </citation>
    <scope>NUCLEOTIDE SEQUENCE [LARGE SCALE GENOMIC DNA]</scope>
    <source>
        <strain evidence="2">IBT 14317</strain>
    </source>
</reference>
<dbReference type="Proteomes" id="UP000326877">
    <property type="component" value="Unassembled WGS sequence"/>
</dbReference>
<evidence type="ECO:0000259" key="1">
    <source>
        <dbReference type="PROSITE" id="PS51186"/>
    </source>
</evidence>
<dbReference type="Pfam" id="PF00583">
    <property type="entry name" value="Acetyltransf_1"/>
    <property type="match status" value="1"/>
</dbReference>
<sequence>MDSNLADALTLPFIDTTKGLQYRLSNPDGQTSLRTIDSSFITDRIFQVGLNNPNPTSEQLSFGLHLTTTQLEKPLHKTFPDEEDLDEDNESPDSFTVVVEDINKPLYGNNGSVDPTTISHDNKVVGFISATFSSWNSRLVISDIEIDPSYRRQGIARNLIRFAESLGSSRFPVRQMWLEVSNVNYPAIRSYLRMGFKVAGLDVALYVGTPAEGEFAIFMWKEIVTGH</sequence>
<dbReference type="SUPFAM" id="SSF55729">
    <property type="entry name" value="Acyl-CoA N-acyltransferases (Nat)"/>
    <property type="match status" value="1"/>
</dbReference>
<dbReference type="AlphaFoldDB" id="A0A5N7C4Q7"/>
<name>A0A5N7C4Q7_PETAA</name>
<evidence type="ECO:0000313" key="2">
    <source>
        <dbReference type="EMBL" id="KAE8389066.1"/>
    </source>
</evidence>
<protein>
    <submittedName>
        <fullName evidence="2">Acyl-CoA N-acyltransferase</fullName>
    </submittedName>
</protein>
<keyword evidence="2" id="KW-0808">Transferase</keyword>
<dbReference type="InterPro" id="IPR016181">
    <property type="entry name" value="Acyl_CoA_acyltransferase"/>
</dbReference>
<dbReference type="Gene3D" id="3.40.630.30">
    <property type="match status" value="1"/>
</dbReference>
<proteinExistence type="predicted"/>
<dbReference type="GO" id="GO:0016747">
    <property type="term" value="F:acyltransferase activity, transferring groups other than amino-acyl groups"/>
    <property type="evidence" value="ECO:0007669"/>
    <property type="project" value="InterPro"/>
</dbReference>